<dbReference type="CDD" id="cd00641">
    <property type="entry name" value="GTP_cyclohydro2"/>
    <property type="match status" value="1"/>
</dbReference>
<dbReference type="InterPro" id="IPR024072">
    <property type="entry name" value="DHFR-like_dom_sf"/>
</dbReference>
<comment type="catalytic activity">
    <reaction evidence="10">
        <text>GTP + 4 H2O = 2,5-diamino-6-hydroxy-4-(5-phosphoribosylamino)-pyrimidine + formate + 2 phosphate + 3 H(+)</text>
        <dbReference type="Rhea" id="RHEA:23704"/>
        <dbReference type="ChEBI" id="CHEBI:15377"/>
        <dbReference type="ChEBI" id="CHEBI:15378"/>
        <dbReference type="ChEBI" id="CHEBI:15740"/>
        <dbReference type="ChEBI" id="CHEBI:37565"/>
        <dbReference type="ChEBI" id="CHEBI:43474"/>
        <dbReference type="ChEBI" id="CHEBI:58614"/>
        <dbReference type="EC" id="3.5.4.25"/>
    </reaction>
</comment>
<evidence type="ECO:0000256" key="5">
    <source>
        <dbReference type="ARBA" id="ARBA00022723"/>
    </source>
</evidence>
<evidence type="ECO:0000256" key="7">
    <source>
        <dbReference type="ARBA" id="ARBA00022801"/>
    </source>
</evidence>
<evidence type="ECO:0000259" key="13">
    <source>
        <dbReference type="Pfam" id="PF01872"/>
    </source>
</evidence>
<dbReference type="GO" id="GO:0008686">
    <property type="term" value="F:3,4-dihydroxy-2-butanone-4-phosphate synthase activity"/>
    <property type="evidence" value="ECO:0007669"/>
    <property type="project" value="TreeGrafter"/>
</dbReference>
<dbReference type="Pfam" id="PF00925">
    <property type="entry name" value="GTP_cyclohydro2"/>
    <property type="match status" value="1"/>
</dbReference>
<dbReference type="InterPro" id="IPR036144">
    <property type="entry name" value="RibA-like_sf"/>
</dbReference>
<sequence length="418" mass="44872">MHTYLALIVGDIADGDSVLTRIHSECLTGDSLGSLHCDCGVQLHATLSTIRNEGRGVLLYVLGHEGRGVGLLNKLRAYALQEQGADTVEANTILGFAADTREFSGAAAVLKKLGVNSVRLITNNDDKADSLKAEGVDVECTVPAHVASHSRHARYSETKREKLGHSAPRGGEFLTDDEVIRDVPDLLGLPAQRQNRPYVIVKYAQTLDGRLATSTGDSKWISSEKERTLSHSMRAACDAVLVGIGTVLSDDPQLTVRMVPGNSPLRVVLDSRGRTPTDARVLDDGSRTVVITTSDCDPEKQRSLESSGVTVLRARKGPQGVDLNDAFRALGEFGVRTLLIEGGAEVITSAMCDQTVDRIAVSTSPVIVGEGRSAVGDLNIRWVDDALHLSETSMIRVDRDSVLFGTPHVKRPVPDLDA</sequence>
<evidence type="ECO:0000256" key="2">
    <source>
        <dbReference type="ARBA" id="ARBA00004853"/>
    </source>
</evidence>
<feature type="domain" description="Bacterial bifunctional deaminase-reductase C-terminal" evidence="13">
    <location>
        <begin position="197"/>
        <end position="400"/>
    </location>
</feature>
<dbReference type="EC" id="3.5.4.25" evidence="3"/>
<comment type="cofactor">
    <cofactor evidence="1">
        <name>Zn(2+)</name>
        <dbReference type="ChEBI" id="CHEBI:29105"/>
    </cofactor>
</comment>
<feature type="domain" description="GTP cyclohydrolase II" evidence="12">
    <location>
        <begin position="4"/>
        <end position="142"/>
    </location>
</feature>
<evidence type="ECO:0000256" key="3">
    <source>
        <dbReference type="ARBA" id="ARBA00012762"/>
    </source>
</evidence>
<keyword evidence="7 14" id="KW-0378">Hydrolase</keyword>
<keyword evidence="5" id="KW-0479">Metal-binding</keyword>
<keyword evidence="4" id="KW-0686">Riboflavin biosynthesis</keyword>
<evidence type="ECO:0000256" key="1">
    <source>
        <dbReference type="ARBA" id="ARBA00001947"/>
    </source>
</evidence>
<reference evidence="14 15" key="1">
    <citation type="submission" date="2020-07" db="EMBL/GenBank/DDBJ databases">
        <title>Genomic Encyclopedia of Type Strains, Phase III (KMG-III): the genomes of soil and plant-associated and newly described type strains.</title>
        <authorList>
            <person name="Whitman W."/>
        </authorList>
    </citation>
    <scope>NUCLEOTIDE SEQUENCE [LARGE SCALE GENOMIC DNA]</scope>
    <source>
        <strain evidence="14 15">CECT 8576</strain>
    </source>
</reference>
<keyword evidence="15" id="KW-1185">Reference proteome</keyword>
<dbReference type="UniPathway" id="UPA00275"/>
<dbReference type="GO" id="GO:0046872">
    <property type="term" value="F:metal ion binding"/>
    <property type="evidence" value="ECO:0007669"/>
    <property type="project" value="UniProtKB-KW"/>
</dbReference>
<feature type="compositionally biased region" description="Basic and acidic residues" evidence="11">
    <location>
        <begin position="154"/>
        <end position="164"/>
    </location>
</feature>
<comment type="caution">
    <text evidence="14">The sequence shown here is derived from an EMBL/GenBank/DDBJ whole genome shotgun (WGS) entry which is preliminary data.</text>
</comment>
<evidence type="ECO:0000256" key="11">
    <source>
        <dbReference type="SAM" id="MobiDB-lite"/>
    </source>
</evidence>
<evidence type="ECO:0000256" key="9">
    <source>
        <dbReference type="ARBA" id="ARBA00023134"/>
    </source>
</evidence>
<dbReference type="InterPro" id="IPR011549">
    <property type="entry name" value="RibD_C"/>
</dbReference>
<dbReference type="NCBIfam" id="NF001591">
    <property type="entry name" value="PRK00393.1"/>
    <property type="match status" value="1"/>
</dbReference>
<keyword evidence="14" id="KW-0456">Lyase</keyword>
<dbReference type="Gene3D" id="3.40.50.10990">
    <property type="entry name" value="GTP cyclohydrolase II"/>
    <property type="match status" value="1"/>
</dbReference>
<dbReference type="InterPro" id="IPR000926">
    <property type="entry name" value="RibA"/>
</dbReference>
<evidence type="ECO:0000256" key="10">
    <source>
        <dbReference type="ARBA" id="ARBA00049295"/>
    </source>
</evidence>
<evidence type="ECO:0000259" key="12">
    <source>
        <dbReference type="Pfam" id="PF00925"/>
    </source>
</evidence>
<keyword evidence="6" id="KW-0547">Nucleotide-binding</keyword>
<organism evidence="14 15">
    <name type="scientific">Actinopolyspora biskrensis</name>
    <dbReference type="NCBI Taxonomy" id="1470178"/>
    <lineage>
        <taxon>Bacteria</taxon>
        <taxon>Bacillati</taxon>
        <taxon>Actinomycetota</taxon>
        <taxon>Actinomycetes</taxon>
        <taxon>Actinopolysporales</taxon>
        <taxon>Actinopolysporaceae</taxon>
        <taxon>Actinopolyspora</taxon>
    </lineage>
</organism>
<comment type="pathway">
    <text evidence="2">Cofactor biosynthesis; riboflavin biosynthesis; 5-amino-6-(D-ribitylamino)uracil from GTP: step 1/4.</text>
</comment>
<dbReference type="AlphaFoldDB" id="A0A852YTT9"/>
<evidence type="ECO:0000256" key="8">
    <source>
        <dbReference type="ARBA" id="ARBA00022833"/>
    </source>
</evidence>
<keyword evidence="8" id="KW-0862">Zinc</keyword>
<proteinExistence type="predicted"/>
<protein>
    <recommendedName>
        <fullName evidence="3">GTP cyclohydrolase II</fullName>
        <ecNumber evidence="3">3.5.4.25</ecNumber>
    </recommendedName>
</protein>
<dbReference type="SUPFAM" id="SSF53597">
    <property type="entry name" value="Dihydrofolate reductase-like"/>
    <property type="match status" value="1"/>
</dbReference>
<evidence type="ECO:0000313" key="15">
    <source>
        <dbReference type="Proteomes" id="UP000548304"/>
    </source>
</evidence>
<evidence type="ECO:0000313" key="14">
    <source>
        <dbReference type="EMBL" id="NYH77368.1"/>
    </source>
</evidence>
<dbReference type="Pfam" id="PF01872">
    <property type="entry name" value="RibD_C"/>
    <property type="match status" value="1"/>
</dbReference>
<dbReference type="Gene3D" id="3.40.430.10">
    <property type="entry name" value="Dihydrofolate Reductase, subunit A"/>
    <property type="match status" value="1"/>
</dbReference>
<dbReference type="NCBIfam" id="TIGR00227">
    <property type="entry name" value="ribD_Cterm"/>
    <property type="match status" value="1"/>
</dbReference>
<dbReference type="FunFam" id="3.40.50.10990:FF:000002">
    <property type="entry name" value="GTP cyclohydrolase-2"/>
    <property type="match status" value="1"/>
</dbReference>
<dbReference type="PANTHER" id="PTHR21327">
    <property type="entry name" value="GTP CYCLOHYDROLASE II-RELATED"/>
    <property type="match status" value="1"/>
</dbReference>
<name>A0A852YTT9_9ACTN</name>
<dbReference type="GO" id="GO:0005829">
    <property type="term" value="C:cytosol"/>
    <property type="evidence" value="ECO:0007669"/>
    <property type="project" value="TreeGrafter"/>
</dbReference>
<dbReference type="InterPro" id="IPR002734">
    <property type="entry name" value="RibDG_C"/>
</dbReference>
<dbReference type="GO" id="GO:0009231">
    <property type="term" value="P:riboflavin biosynthetic process"/>
    <property type="evidence" value="ECO:0007669"/>
    <property type="project" value="UniProtKB-UniPathway"/>
</dbReference>
<dbReference type="GO" id="GO:0005525">
    <property type="term" value="F:GTP binding"/>
    <property type="evidence" value="ECO:0007669"/>
    <property type="project" value="UniProtKB-KW"/>
</dbReference>
<gene>
    <name evidence="14" type="ORF">FHR84_000682</name>
</gene>
<dbReference type="GO" id="GO:0008703">
    <property type="term" value="F:5-amino-6-(5-phosphoribosylamino)uracil reductase activity"/>
    <property type="evidence" value="ECO:0007669"/>
    <property type="project" value="InterPro"/>
</dbReference>
<dbReference type="GO" id="GO:0050661">
    <property type="term" value="F:NADP binding"/>
    <property type="evidence" value="ECO:0007669"/>
    <property type="project" value="InterPro"/>
</dbReference>
<evidence type="ECO:0000256" key="4">
    <source>
        <dbReference type="ARBA" id="ARBA00022619"/>
    </source>
</evidence>
<keyword evidence="9" id="KW-0342">GTP-binding</keyword>
<feature type="region of interest" description="Disordered" evidence="11">
    <location>
        <begin position="149"/>
        <end position="170"/>
    </location>
</feature>
<dbReference type="SUPFAM" id="SSF142695">
    <property type="entry name" value="RibA-like"/>
    <property type="match status" value="1"/>
</dbReference>
<accession>A0A852YTT9</accession>
<dbReference type="EMBL" id="JACBYW010000001">
    <property type="protein sequence ID" value="NYH77368.1"/>
    <property type="molecule type" value="Genomic_DNA"/>
</dbReference>
<dbReference type="PANTHER" id="PTHR21327:SF18">
    <property type="entry name" value="3,4-DIHYDROXY-2-BUTANONE 4-PHOSPHATE SYNTHASE"/>
    <property type="match status" value="1"/>
</dbReference>
<dbReference type="Proteomes" id="UP000548304">
    <property type="component" value="Unassembled WGS sequence"/>
</dbReference>
<evidence type="ECO:0000256" key="6">
    <source>
        <dbReference type="ARBA" id="ARBA00022741"/>
    </source>
</evidence>
<dbReference type="InterPro" id="IPR032677">
    <property type="entry name" value="GTP_cyclohydro_II"/>
</dbReference>
<dbReference type="GO" id="GO:0003935">
    <property type="term" value="F:GTP cyclohydrolase II activity"/>
    <property type="evidence" value="ECO:0007669"/>
    <property type="project" value="UniProtKB-EC"/>
</dbReference>